<proteinExistence type="inferred from homology"/>
<keyword evidence="4" id="KW-0963">Cytoplasm</keyword>
<dbReference type="NCBIfam" id="TIGR00080">
    <property type="entry name" value="pimt"/>
    <property type="match status" value="1"/>
</dbReference>
<dbReference type="SMART" id="SM00220">
    <property type="entry name" value="S_TKc"/>
    <property type="match status" value="1"/>
</dbReference>
<evidence type="ECO:0000256" key="16">
    <source>
        <dbReference type="SAM" id="MobiDB-lite"/>
    </source>
</evidence>
<evidence type="ECO:0000256" key="6">
    <source>
        <dbReference type="ARBA" id="ARBA00022679"/>
    </source>
</evidence>
<dbReference type="InterPro" id="IPR000719">
    <property type="entry name" value="Prot_kinase_dom"/>
</dbReference>
<organism evidence="18 19">
    <name type="scientific">Mytilus coruscus</name>
    <name type="common">Sea mussel</name>
    <dbReference type="NCBI Taxonomy" id="42192"/>
    <lineage>
        <taxon>Eukaryota</taxon>
        <taxon>Metazoa</taxon>
        <taxon>Spiralia</taxon>
        <taxon>Lophotrochozoa</taxon>
        <taxon>Mollusca</taxon>
        <taxon>Bivalvia</taxon>
        <taxon>Autobranchia</taxon>
        <taxon>Pteriomorphia</taxon>
        <taxon>Mytilida</taxon>
        <taxon>Mytiloidea</taxon>
        <taxon>Mytilidae</taxon>
        <taxon>Mytilinae</taxon>
        <taxon>Mytilus</taxon>
    </lineage>
</organism>
<dbReference type="OrthoDB" id="2687620at2759"/>
<feature type="compositionally biased region" description="Polar residues" evidence="16">
    <location>
        <begin position="397"/>
        <end position="421"/>
    </location>
</feature>
<dbReference type="InterPro" id="IPR017441">
    <property type="entry name" value="Protein_kinase_ATP_BS"/>
</dbReference>
<dbReference type="GO" id="GO:0004719">
    <property type="term" value="F:protein-L-isoaspartate (D-aspartate) O-methyltransferase activity"/>
    <property type="evidence" value="ECO:0007669"/>
    <property type="project" value="UniProtKB-EC"/>
</dbReference>
<dbReference type="GO" id="GO:0005737">
    <property type="term" value="C:cytoplasm"/>
    <property type="evidence" value="ECO:0007669"/>
    <property type="project" value="UniProtKB-SubCell"/>
</dbReference>
<protein>
    <recommendedName>
        <fullName evidence="13">Protein-L-isoaspartate(D-aspartate) O-methyltransferase</fullName>
        <ecNumber evidence="3">2.1.1.77</ecNumber>
    </recommendedName>
    <alternativeName>
        <fullName evidence="11">L-isoaspartyl protein carboxyl methyltransferase</fullName>
    </alternativeName>
    <alternativeName>
        <fullName evidence="14">Protein L-isoaspartyl/D-aspartyl methyltransferase</fullName>
    </alternativeName>
    <alternativeName>
        <fullName evidence="10">Protein-beta-aspartate methyltransferase</fullName>
    </alternativeName>
</protein>
<feature type="region of interest" description="Disordered" evidence="16">
    <location>
        <begin position="349"/>
        <end position="490"/>
    </location>
</feature>
<dbReference type="Proteomes" id="UP000507470">
    <property type="component" value="Unassembled WGS sequence"/>
</dbReference>
<dbReference type="PROSITE" id="PS00108">
    <property type="entry name" value="PROTEIN_KINASE_ST"/>
    <property type="match status" value="1"/>
</dbReference>
<evidence type="ECO:0000259" key="17">
    <source>
        <dbReference type="PROSITE" id="PS50011"/>
    </source>
</evidence>
<gene>
    <name evidence="18" type="ORF">MCOR_36835</name>
</gene>
<dbReference type="FunFam" id="3.40.50.150:FF:000027">
    <property type="entry name" value="Protein-L-isoaspartate O-methyltransferase"/>
    <property type="match status" value="1"/>
</dbReference>
<dbReference type="GO" id="GO:0004672">
    <property type="term" value="F:protein kinase activity"/>
    <property type="evidence" value="ECO:0007669"/>
    <property type="project" value="InterPro"/>
</dbReference>
<evidence type="ECO:0000256" key="12">
    <source>
        <dbReference type="ARBA" id="ARBA00035815"/>
    </source>
</evidence>
<evidence type="ECO:0000256" key="2">
    <source>
        <dbReference type="ARBA" id="ARBA00005369"/>
    </source>
</evidence>
<evidence type="ECO:0000256" key="10">
    <source>
        <dbReference type="ARBA" id="ARBA00031323"/>
    </source>
</evidence>
<dbReference type="InterPro" id="IPR029063">
    <property type="entry name" value="SAM-dependent_MTases_sf"/>
</dbReference>
<keyword evidence="19" id="KW-1185">Reference proteome</keyword>
<evidence type="ECO:0000256" key="7">
    <source>
        <dbReference type="ARBA" id="ARBA00022691"/>
    </source>
</evidence>
<comment type="similarity">
    <text evidence="2">Belongs to the methyltransferase superfamily. L-isoaspartyl/D-aspartyl protein methyltransferase family.</text>
</comment>
<evidence type="ECO:0000256" key="14">
    <source>
        <dbReference type="ARBA" id="ARBA00042126"/>
    </source>
</evidence>
<dbReference type="InterPro" id="IPR011009">
    <property type="entry name" value="Kinase-like_dom_sf"/>
</dbReference>
<feature type="region of interest" description="Disordered" evidence="16">
    <location>
        <begin position="1"/>
        <end position="27"/>
    </location>
</feature>
<evidence type="ECO:0000313" key="18">
    <source>
        <dbReference type="EMBL" id="CAC5402904.1"/>
    </source>
</evidence>
<dbReference type="InterPro" id="IPR000682">
    <property type="entry name" value="PCMT"/>
</dbReference>
<dbReference type="Gene3D" id="3.40.50.150">
    <property type="entry name" value="Vaccinia Virus protein VP39"/>
    <property type="match status" value="1"/>
</dbReference>
<evidence type="ECO:0000256" key="13">
    <source>
        <dbReference type="ARBA" id="ARBA00040923"/>
    </source>
</evidence>
<dbReference type="Pfam" id="PF00069">
    <property type="entry name" value="Pkinase"/>
    <property type="match status" value="1"/>
</dbReference>
<dbReference type="PROSITE" id="PS50011">
    <property type="entry name" value="PROTEIN_KINASE_DOM"/>
    <property type="match status" value="1"/>
</dbReference>
<dbReference type="PROSITE" id="PS01279">
    <property type="entry name" value="PCMT"/>
    <property type="match status" value="1"/>
</dbReference>
<evidence type="ECO:0000256" key="11">
    <source>
        <dbReference type="ARBA" id="ARBA00031350"/>
    </source>
</evidence>
<dbReference type="SUPFAM" id="SSF53335">
    <property type="entry name" value="S-adenosyl-L-methionine-dependent methyltransferases"/>
    <property type="match status" value="1"/>
</dbReference>
<keyword evidence="6 18" id="KW-0808">Transferase</keyword>
<dbReference type="EC" id="2.1.1.77" evidence="3"/>
<dbReference type="CDD" id="cd02440">
    <property type="entry name" value="AdoMet_MTases"/>
    <property type="match status" value="1"/>
</dbReference>
<dbReference type="EMBL" id="CACVKT020006655">
    <property type="protein sequence ID" value="CAC5402904.1"/>
    <property type="molecule type" value="Genomic_DNA"/>
</dbReference>
<accession>A0A6J8D6Y8</accession>
<dbReference type="PANTHER" id="PTHR11579">
    <property type="entry name" value="PROTEIN-L-ISOASPARTATE O-METHYLTRANSFERASE"/>
    <property type="match status" value="1"/>
</dbReference>
<evidence type="ECO:0000256" key="1">
    <source>
        <dbReference type="ARBA" id="ARBA00004496"/>
    </source>
</evidence>
<evidence type="ECO:0000256" key="8">
    <source>
        <dbReference type="ARBA" id="ARBA00022741"/>
    </source>
</evidence>
<evidence type="ECO:0000256" key="4">
    <source>
        <dbReference type="ARBA" id="ARBA00022490"/>
    </source>
</evidence>
<comment type="subcellular location">
    <subcellularLocation>
        <location evidence="1">Cytoplasm</location>
    </subcellularLocation>
</comment>
<evidence type="ECO:0000256" key="3">
    <source>
        <dbReference type="ARBA" id="ARBA00011890"/>
    </source>
</evidence>
<reference evidence="18 19" key="1">
    <citation type="submission" date="2020-06" db="EMBL/GenBank/DDBJ databases">
        <authorList>
            <person name="Li R."/>
            <person name="Bekaert M."/>
        </authorList>
    </citation>
    <scope>NUCLEOTIDE SEQUENCE [LARGE SCALE GENOMIC DNA]</scope>
    <source>
        <strain evidence="19">wild</strain>
    </source>
</reference>
<dbReference type="AlphaFoldDB" id="A0A6J8D6Y8"/>
<keyword evidence="5" id="KW-0489">Methyltransferase</keyword>
<evidence type="ECO:0000313" key="19">
    <source>
        <dbReference type="Proteomes" id="UP000507470"/>
    </source>
</evidence>
<dbReference type="GO" id="GO:0005524">
    <property type="term" value="F:ATP binding"/>
    <property type="evidence" value="ECO:0007669"/>
    <property type="project" value="UniProtKB-UniRule"/>
</dbReference>
<name>A0A6J8D6Y8_MYTCO</name>
<feature type="domain" description="Protein kinase" evidence="17">
    <location>
        <begin position="40"/>
        <end position="328"/>
    </location>
</feature>
<feature type="compositionally biased region" description="Basic residues" evidence="16">
    <location>
        <begin position="456"/>
        <end position="475"/>
    </location>
</feature>
<dbReference type="PANTHER" id="PTHR11579:SF0">
    <property type="entry name" value="PROTEIN-L-ISOASPARTATE(D-ASPARTATE) O-METHYLTRANSFERASE"/>
    <property type="match status" value="1"/>
</dbReference>
<feature type="binding site" evidence="15">
    <location>
        <position position="71"/>
    </location>
    <ligand>
        <name>ATP</name>
        <dbReference type="ChEBI" id="CHEBI:30616"/>
    </ligand>
</feature>
<sequence length="733" mass="80940">MPPKAKAGSAQKKSRAPKAHKLPDPFPKGELLKDYGKKHWRLGEVIGQGGFGLIYLATLVDSEKQDSYVVKIEPAANGPLFCELHVYQRVAKPEMVDEWCKAKKMKYLGVPKYISSGTHTRGKETFRFMVMERFGSDIQKIFETAGKTFSRHTVCALALRLLDTLEYLHHKGYAHADIKASNLLTGFSHGKEQPNQVYLVDFGLAYKFYCDGAHKEYKEDPKRCHDGTVEFTSTDAHKGVAASRRGDMEILGFCLLQWLCSRLPWENNLENKDYVRDSKIRYMKDIPGLLKACFPSGSHPDEIAKYLTYVSKLKYDDVPDYNKLRSIFRGGLSGKDEWKIDLPLSVASSSKKAAQKRKSAGEPCSPVEKKVKPAARVSKKDKESTPKPKAVKKTVKNIKSPSASTPRQIKSPVSTPKQIISPNVPGKPASRHGTPKLSLAARKRSRSRSPAPAASKVKKGSPKKSTKRRVKRRKAVPTSDASIQTSPGFSSGSGIRSIFTRFPVMAWRSSGNNNTDLINNLKRNGILKTPEVIEAMKQVDRGSFAKYNAYADSPQSIGYAVTISAPHMHAHALELLANHLTEGKRALDVGSGSGYLTACMAIMIGETGKAVGIDHIPELVDESIKNMKKNTITKQLMESGRMVLVAGDGRKGYPPEAPYDAIHVGAAAPHLPEALVEQLKPGGRLIVPVGPQGEHQHLLQVDKNEDGTITKQNLMGVIYVPLTSKDKQWPRFK</sequence>
<dbReference type="SUPFAM" id="SSF56112">
    <property type="entry name" value="Protein kinase-like (PK-like)"/>
    <property type="match status" value="1"/>
</dbReference>
<keyword evidence="9 15" id="KW-0067">ATP-binding</keyword>
<comment type="catalytic activity">
    <reaction evidence="12">
        <text>[protein]-L-isoaspartate + S-adenosyl-L-methionine = [protein]-L-isoaspartate alpha-methyl ester + S-adenosyl-L-homocysteine</text>
        <dbReference type="Rhea" id="RHEA:12705"/>
        <dbReference type="Rhea" id="RHEA-COMP:12143"/>
        <dbReference type="Rhea" id="RHEA-COMP:12144"/>
        <dbReference type="ChEBI" id="CHEBI:57856"/>
        <dbReference type="ChEBI" id="CHEBI:59789"/>
        <dbReference type="ChEBI" id="CHEBI:90596"/>
        <dbReference type="ChEBI" id="CHEBI:90598"/>
        <dbReference type="EC" id="2.1.1.77"/>
    </reaction>
    <physiologicalReaction direction="left-to-right" evidence="12">
        <dbReference type="Rhea" id="RHEA:12706"/>
    </physiologicalReaction>
</comment>
<dbReference type="Gene3D" id="1.10.510.10">
    <property type="entry name" value="Transferase(Phosphotransferase) domain 1"/>
    <property type="match status" value="1"/>
</dbReference>
<keyword evidence="8 15" id="KW-0547">Nucleotide-binding</keyword>
<dbReference type="PROSITE" id="PS00107">
    <property type="entry name" value="PROTEIN_KINASE_ATP"/>
    <property type="match status" value="1"/>
</dbReference>
<dbReference type="Pfam" id="PF01135">
    <property type="entry name" value="PCMT"/>
    <property type="match status" value="1"/>
</dbReference>
<keyword evidence="7" id="KW-0949">S-adenosyl-L-methionine</keyword>
<dbReference type="InterPro" id="IPR008271">
    <property type="entry name" value="Ser/Thr_kinase_AS"/>
</dbReference>
<evidence type="ECO:0000256" key="9">
    <source>
        <dbReference type="ARBA" id="ARBA00022840"/>
    </source>
</evidence>
<evidence type="ECO:0000256" key="5">
    <source>
        <dbReference type="ARBA" id="ARBA00022603"/>
    </source>
</evidence>
<dbReference type="CDD" id="cd14015">
    <property type="entry name" value="STKc_VRK"/>
    <property type="match status" value="1"/>
</dbReference>
<dbReference type="GO" id="GO:0032259">
    <property type="term" value="P:methylation"/>
    <property type="evidence" value="ECO:0007669"/>
    <property type="project" value="UniProtKB-KW"/>
</dbReference>
<evidence type="ECO:0000256" key="15">
    <source>
        <dbReference type="PROSITE-ProRule" id="PRU10141"/>
    </source>
</evidence>